<protein>
    <submittedName>
        <fullName evidence="2">Uncharacterized conserved protein YjeT, DUF2065 family</fullName>
    </submittedName>
</protein>
<sequence>MRLPELGKGYSAENIIGTRDLRESIYTQRRTMWHDFLVAVSLVLVIEGVMPFLSPERTRKTLEMMLQMNNGALRFMGLSSMVLGVILLYILK</sequence>
<dbReference type="Pfam" id="PF09838">
    <property type="entry name" value="DUF2065"/>
    <property type="match status" value="1"/>
</dbReference>
<gene>
    <name evidence="2" type="ORF">BECKFW1821B_GA0114236_100348</name>
</gene>
<accession>A0A450S7Q3</accession>
<dbReference type="InterPro" id="IPR019201">
    <property type="entry name" value="DUF2065"/>
</dbReference>
<feature type="transmembrane region" description="Helical" evidence="1">
    <location>
        <begin position="73"/>
        <end position="91"/>
    </location>
</feature>
<reference evidence="2" key="1">
    <citation type="submission" date="2019-02" db="EMBL/GenBank/DDBJ databases">
        <authorList>
            <person name="Gruber-Vodicka R. H."/>
            <person name="Seah K. B. B."/>
        </authorList>
    </citation>
    <scope>NUCLEOTIDE SEQUENCE</scope>
    <source>
        <strain evidence="2">BECK_BZ106</strain>
    </source>
</reference>
<keyword evidence="1" id="KW-0812">Transmembrane</keyword>
<dbReference type="EMBL" id="CAADFD010000003">
    <property type="protein sequence ID" value="VFJ47915.1"/>
    <property type="molecule type" value="Genomic_DNA"/>
</dbReference>
<dbReference type="PANTHER" id="PTHR38602">
    <property type="entry name" value="INNER MEMBRANE PROTEIN-RELATED"/>
    <property type="match status" value="1"/>
</dbReference>
<dbReference type="AlphaFoldDB" id="A0A450S7Q3"/>
<keyword evidence="1" id="KW-1133">Transmembrane helix</keyword>
<evidence type="ECO:0000313" key="2">
    <source>
        <dbReference type="EMBL" id="VFJ47915.1"/>
    </source>
</evidence>
<keyword evidence="1" id="KW-0472">Membrane</keyword>
<organism evidence="2">
    <name type="scientific">Candidatus Kentrum sp. FW</name>
    <dbReference type="NCBI Taxonomy" id="2126338"/>
    <lineage>
        <taxon>Bacteria</taxon>
        <taxon>Pseudomonadati</taxon>
        <taxon>Pseudomonadota</taxon>
        <taxon>Gammaproteobacteria</taxon>
        <taxon>Candidatus Kentrum</taxon>
    </lineage>
</organism>
<feature type="transmembrane region" description="Helical" evidence="1">
    <location>
        <begin position="32"/>
        <end position="53"/>
    </location>
</feature>
<dbReference type="PANTHER" id="PTHR38602:SF1">
    <property type="entry name" value="INNER MEMBRANE PROTEIN"/>
    <property type="match status" value="1"/>
</dbReference>
<name>A0A450S7Q3_9GAMM</name>
<evidence type="ECO:0000256" key="1">
    <source>
        <dbReference type="SAM" id="Phobius"/>
    </source>
</evidence>
<proteinExistence type="predicted"/>